<gene>
    <name evidence="1" type="ORF">QYS48_28860</name>
</gene>
<reference evidence="1" key="1">
    <citation type="submission" date="2023-08" db="EMBL/GenBank/DDBJ databases">
        <title>Comparative genomics and taxonomic characterization of three novel marine species of genus Marivirga.</title>
        <authorList>
            <person name="Muhammad N."/>
            <person name="Kim S.-G."/>
        </authorList>
    </citation>
    <scope>NUCLEOTIDE SEQUENCE [LARGE SCALE GENOMIC DNA]</scope>
    <source>
        <strain evidence="1">ABR2-2</strain>
    </source>
</reference>
<dbReference type="AlphaFoldDB" id="A0AA51N7B2"/>
<organism evidence="1 2">
    <name type="scientific">Marivirga arenosa</name>
    <dbReference type="NCBI Taxonomy" id="3059076"/>
    <lineage>
        <taxon>Bacteria</taxon>
        <taxon>Pseudomonadati</taxon>
        <taxon>Bacteroidota</taxon>
        <taxon>Cytophagia</taxon>
        <taxon>Cytophagales</taxon>
        <taxon>Marivirgaceae</taxon>
        <taxon>Marivirga</taxon>
    </lineage>
</organism>
<proteinExistence type="predicted"/>
<keyword evidence="2" id="KW-1185">Reference proteome</keyword>
<name>A0AA51N7B2_9BACT</name>
<evidence type="ECO:0000313" key="1">
    <source>
        <dbReference type="EMBL" id="WMN07472.1"/>
    </source>
</evidence>
<dbReference type="Proteomes" id="UP001244443">
    <property type="component" value="Chromosome"/>
</dbReference>
<sequence length="51" mass="6254">MFFYQARPPYKGRCLNQAFTMLKRHNRFKANRCFYQKTYKMEALIVVDAEE</sequence>
<evidence type="ECO:0000313" key="2">
    <source>
        <dbReference type="Proteomes" id="UP001244443"/>
    </source>
</evidence>
<dbReference type="RefSeq" id="WP_308357623.1">
    <property type="nucleotide sequence ID" value="NZ_CP129970.2"/>
</dbReference>
<protein>
    <submittedName>
        <fullName evidence="1">Uncharacterized protein</fullName>
    </submittedName>
</protein>
<dbReference type="EMBL" id="CP129970">
    <property type="protein sequence ID" value="WMN07472.1"/>
    <property type="molecule type" value="Genomic_DNA"/>
</dbReference>
<accession>A0AA51N7B2</accession>